<dbReference type="PANTHER" id="PTHR43280:SF34">
    <property type="entry name" value="ARAC-FAMILY TRANSCRIPTIONAL REGULATOR"/>
    <property type="match status" value="1"/>
</dbReference>
<dbReference type="AlphaFoldDB" id="A0A1S8NDS4"/>
<evidence type="ECO:0000313" key="4">
    <source>
        <dbReference type="Proteomes" id="UP000191154"/>
    </source>
</evidence>
<keyword evidence="1" id="KW-0238">DNA-binding</keyword>
<evidence type="ECO:0000259" key="2">
    <source>
        <dbReference type="PROSITE" id="PS01124"/>
    </source>
</evidence>
<name>A0A1S8NDS4_CLOSA</name>
<dbReference type="PROSITE" id="PS01124">
    <property type="entry name" value="HTH_ARAC_FAMILY_2"/>
    <property type="match status" value="1"/>
</dbReference>
<dbReference type="InterPro" id="IPR018060">
    <property type="entry name" value="HTH_AraC"/>
</dbReference>
<dbReference type="PANTHER" id="PTHR43280">
    <property type="entry name" value="ARAC-FAMILY TRANSCRIPTIONAL REGULATOR"/>
    <property type="match status" value="1"/>
</dbReference>
<accession>A0A1S8NDS4</accession>
<dbReference type="GO" id="GO:0003700">
    <property type="term" value="F:DNA-binding transcription factor activity"/>
    <property type="evidence" value="ECO:0007669"/>
    <property type="project" value="InterPro"/>
</dbReference>
<comment type="caution">
    <text evidence="3">The sequence shown here is derived from an EMBL/GenBank/DDBJ whole genome shotgun (WGS) entry which is preliminary data.</text>
</comment>
<reference evidence="3 4" key="1">
    <citation type="submission" date="2016-05" db="EMBL/GenBank/DDBJ databases">
        <title>Microbial solvent formation.</title>
        <authorList>
            <person name="Poehlein A."/>
            <person name="Montoya Solano J.D."/>
            <person name="Flitsch S."/>
            <person name="Krabben P."/>
            <person name="Duerre P."/>
            <person name="Daniel R."/>
        </authorList>
    </citation>
    <scope>NUCLEOTIDE SEQUENCE [LARGE SCALE GENOMIC DNA]</scope>
    <source>
        <strain evidence="3 4">L1-8</strain>
    </source>
</reference>
<feature type="domain" description="HTH araC/xylS-type" evidence="2">
    <location>
        <begin position="142"/>
        <end position="240"/>
    </location>
</feature>
<dbReference type="EMBL" id="LZYZ01000002">
    <property type="protein sequence ID" value="OOM14617.1"/>
    <property type="molecule type" value="Genomic_DNA"/>
</dbReference>
<proteinExistence type="predicted"/>
<dbReference type="Proteomes" id="UP000191154">
    <property type="component" value="Unassembled WGS sequence"/>
</dbReference>
<dbReference type="GO" id="GO:0043565">
    <property type="term" value="F:sequence-specific DNA binding"/>
    <property type="evidence" value="ECO:0007669"/>
    <property type="project" value="InterPro"/>
</dbReference>
<dbReference type="SMART" id="SM00342">
    <property type="entry name" value="HTH_ARAC"/>
    <property type="match status" value="1"/>
</dbReference>
<protein>
    <submittedName>
        <fullName evidence="3">HTH-type transcriptional activator RhaR</fullName>
    </submittedName>
</protein>
<sequence>MSKIFRLCDPMMILADYKDPELHKHLAAHIIVSLGGDMVWKINKEQVKCRGICIDSNVLHTGVMSKDGSIVFLFTEISRYVISIKKKYLKGESYAILADDVVDRMLKEYMKNQTNKENLYSVLLQQCEIDNSSNCEYEERIEEILSYIKRLKTIEHAIVDDLCNNVFISKSRLSHLFKQQTGMTLHSYLAFEKLNKTFHYFYDGQNITEACMMAGFDSPSHCAATCKRMFGISLSDVYKTIE</sequence>
<dbReference type="Gene3D" id="1.10.10.60">
    <property type="entry name" value="Homeodomain-like"/>
    <property type="match status" value="1"/>
</dbReference>
<organism evidence="3 4">
    <name type="scientific">Clostridium saccharobutylicum</name>
    <dbReference type="NCBI Taxonomy" id="169679"/>
    <lineage>
        <taxon>Bacteria</taxon>
        <taxon>Bacillati</taxon>
        <taxon>Bacillota</taxon>
        <taxon>Clostridia</taxon>
        <taxon>Eubacteriales</taxon>
        <taxon>Clostridiaceae</taxon>
        <taxon>Clostridium</taxon>
    </lineage>
</organism>
<dbReference type="RefSeq" id="WP_077864863.1">
    <property type="nucleotide sequence ID" value="NZ_LZYZ01000002.1"/>
</dbReference>
<evidence type="ECO:0000256" key="1">
    <source>
        <dbReference type="ARBA" id="ARBA00023125"/>
    </source>
</evidence>
<evidence type="ECO:0000313" key="3">
    <source>
        <dbReference type="EMBL" id="OOM14617.1"/>
    </source>
</evidence>
<gene>
    <name evidence="3" type="primary">rhaR</name>
    <name evidence="3" type="ORF">CLOSAC_14970</name>
</gene>
<dbReference type="Pfam" id="PF12833">
    <property type="entry name" value="HTH_18"/>
    <property type="match status" value="1"/>
</dbReference>